<protein>
    <submittedName>
        <fullName evidence="1">Uncharacterized protein</fullName>
    </submittedName>
</protein>
<gene>
    <name evidence="1" type="ORF">L2E82_45626</name>
</gene>
<evidence type="ECO:0000313" key="2">
    <source>
        <dbReference type="Proteomes" id="UP001055811"/>
    </source>
</evidence>
<organism evidence="1 2">
    <name type="scientific">Cichorium intybus</name>
    <name type="common">Chicory</name>
    <dbReference type="NCBI Taxonomy" id="13427"/>
    <lineage>
        <taxon>Eukaryota</taxon>
        <taxon>Viridiplantae</taxon>
        <taxon>Streptophyta</taxon>
        <taxon>Embryophyta</taxon>
        <taxon>Tracheophyta</taxon>
        <taxon>Spermatophyta</taxon>
        <taxon>Magnoliopsida</taxon>
        <taxon>eudicotyledons</taxon>
        <taxon>Gunneridae</taxon>
        <taxon>Pentapetalae</taxon>
        <taxon>asterids</taxon>
        <taxon>campanulids</taxon>
        <taxon>Asterales</taxon>
        <taxon>Asteraceae</taxon>
        <taxon>Cichorioideae</taxon>
        <taxon>Cichorieae</taxon>
        <taxon>Cichoriinae</taxon>
        <taxon>Cichorium</taxon>
    </lineage>
</organism>
<sequence>MFGNRKVESSGKWNLRGERTFAEVAAAKKKEAEAPVDEEYEEGEFKPDECDKGNMNPSEEDSPAVNNEDVYGGIGGGENEEAISNFGGKVVGTEEHVGTPIVNDPAIEVTVVLDQKNISCGPAQLPPLGWFGPFPSNFGPSSGGIRTEKGADNIHFTGSRDERRRIVRRTSPCSASIPIKSLSASKTLDLNNSPSNNPLPGDSVSTCDERRPG</sequence>
<dbReference type="EMBL" id="CM042016">
    <property type="protein sequence ID" value="KAI3700985.1"/>
    <property type="molecule type" value="Genomic_DNA"/>
</dbReference>
<evidence type="ECO:0000313" key="1">
    <source>
        <dbReference type="EMBL" id="KAI3700985.1"/>
    </source>
</evidence>
<proteinExistence type="predicted"/>
<accession>A0ACB8ZTJ2</accession>
<keyword evidence="2" id="KW-1185">Reference proteome</keyword>
<name>A0ACB8ZTJ2_CICIN</name>
<dbReference type="Proteomes" id="UP001055811">
    <property type="component" value="Linkage Group LG08"/>
</dbReference>
<reference evidence="1 2" key="2">
    <citation type="journal article" date="2022" name="Mol. Ecol. Resour.">
        <title>The genomes of chicory, endive, great burdock and yacon provide insights into Asteraceae paleo-polyploidization history and plant inulin production.</title>
        <authorList>
            <person name="Fan W."/>
            <person name="Wang S."/>
            <person name="Wang H."/>
            <person name="Wang A."/>
            <person name="Jiang F."/>
            <person name="Liu H."/>
            <person name="Zhao H."/>
            <person name="Xu D."/>
            <person name="Zhang Y."/>
        </authorList>
    </citation>
    <scope>NUCLEOTIDE SEQUENCE [LARGE SCALE GENOMIC DNA]</scope>
    <source>
        <strain evidence="2">cv. Punajuju</strain>
        <tissue evidence="1">Leaves</tissue>
    </source>
</reference>
<reference evidence="2" key="1">
    <citation type="journal article" date="2022" name="Mol. Ecol. Resour.">
        <title>The genomes of chicory, endive, great burdock and yacon provide insights into Asteraceae palaeo-polyploidization history and plant inulin production.</title>
        <authorList>
            <person name="Fan W."/>
            <person name="Wang S."/>
            <person name="Wang H."/>
            <person name="Wang A."/>
            <person name="Jiang F."/>
            <person name="Liu H."/>
            <person name="Zhao H."/>
            <person name="Xu D."/>
            <person name="Zhang Y."/>
        </authorList>
    </citation>
    <scope>NUCLEOTIDE SEQUENCE [LARGE SCALE GENOMIC DNA]</scope>
    <source>
        <strain evidence="2">cv. Punajuju</strain>
    </source>
</reference>
<comment type="caution">
    <text evidence="1">The sequence shown here is derived from an EMBL/GenBank/DDBJ whole genome shotgun (WGS) entry which is preliminary data.</text>
</comment>